<feature type="chain" id="PRO_5046708606" description="Peptidase M48 domain-containing protein" evidence="1">
    <location>
        <begin position="22"/>
        <end position="283"/>
    </location>
</feature>
<gene>
    <name evidence="2" type="ORF">SHI21_08005</name>
</gene>
<dbReference type="RefSeq" id="WP_323575817.1">
    <property type="nucleotide sequence ID" value="NZ_JAYGJQ010000001.1"/>
</dbReference>
<evidence type="ECO:0000313" key="3">
    <source>
        <dbReference type="Proteomes" id="UP001302274"/>
    </source>
</evidence>
<keyword evidence="3" id="KW-1185">Reference proteome</keyword>
<sequence length="283" mass="31326">MKKTKFALCLFLLSLASTAFGAKIIPENDLNNPPLIIKDFDTVSEHDFNVITSTLYKLYAPIIEEKSGLKFVMMTDWQDGAVNAYATRTPDAWNVHINGGIARAKGMTTDGLALIICHEIGHHLAGAPRTFHYDGWPSAEGQADYFATSKCLKKYYAQLSVEGFAIDSSIPEKVLMDCNGVYKNLADLKICVRSQMAALDFAHFLNSLPDVRTPVLLEATDPKVVKGTNMNDYPKPQCRFDTLYQGSLCSLNSDVATSETDAKIGHCNDESKPGTRPRCWYKP</sequence>
<evidence type="ECO:0000256" key="1">
    <source>
        <dbReference type="SAM" id="SignalP"/>
    </source>
</evidence>
<proteinExistence type="predicted"/>
<keyword evidence="1" id="KW-0732">Signal</keyword>
<comment type="caution">
    <text evidence="2">The sequence shown here is derived from an EMBL/GenBank/DDBJ whole genome shotgun (WGS) entry which is preliminary data.</text>
</comment>
<dbReference type="EMBL" id="JAYGJQ010000001">
    <property type="protein sequence ID" value="MEA9356140.1"/>
    <property type="molecule type" value="Genomic_DNA"/>
</dbReference>
<evidence type="ECO:0008006" key="4">
    <source>
        <dbReference type="Google" id="ProtNLM"/>
    </source>
</evidence>
<feature type="signal peptide" evidence="1">
    <location>
        <begin position="1"/>
        <end position="21"/>
    </location>
</feature>
<name>A0ABU5VSW0_9BACT</name>
<organism evidence="2 3">
    <name type="scientific">Bacteriovorax antarcticus</name>
    <dbReference type="NCBI Taxonomy" id="3088717"/>
    <lineage>
        <taxon>Bacteria</taxon>
        <taxon>Pseudomonadati</taxon>
        <taxon>Bdellovibrionota</taxon>
        <taxon>Bacteriovoracia</taxon>
        <taxon>Bacteriovoracales</taxon>
        <taxon>Bacteriovoracaceae</taxon>
        <taxon>Bacteriovorax</taxon>
    </lineage>
</organism>
<protein>
    <recommendedName>
        <fullName evidence="4">Peptidase M48 domain-containing protein</fullName>
    </recommendedName>
</protein>
<evidence type="ECO:0000313" key="2">
    <source>
        <dbReference type="EMBL" id="MEA9356140.1"/>
    </source>
</evidence>
<accession>A0ABU5VSW0</accession>
<reference evidence="2 3" key="1">
    <citation type="submission" date="2023-11" db="EMBL/GenBank/DDBJ databases">
        <title>A Novel Polar Bacteriovorax (B. antarcticus) Isolated from the Biocrust in Antarctica.</title>
        <authorList>
            <person name="Mun W."/>
            <person name="Choi S.Y."/>
            <person name="Mitchell R.J."/>
        </authorList>
    </citation>
    <scope>NUCLEOTIDE SEQUENCE [LARGE SCALE GENOMIC DNA]</scope>
    <source>
        <strain evidence="2 3">PP10</strain>
    </source>
</reference>
<dbReference type="SUPFAM" id="SSF55486">
    <property type="entry name" value="Metalloproteases ('zincins'), catalytic domain"/>
    <property type="match status" value="1"/>
</dbReference>
<dbReference type="Proteomes" id="UP001302274">
    <property type="component" value="Unassembled WGS sequence"/>
</dbReference>